<dbReference type="Pfam" id="PF00072">
    <property type="entry name" value="Response_reg"/>
    <property type="match status" value="1"/>
</dbReference>
<sequence length="520" mass="60515">MKLLIVDDEEHVREGIELAIDWSSYQIDRILMAEHGLEALELVREHHPEIIICDMSMHIMDGPKFLEKLREEGWTSKVIVLSGYQEFSYTRATLLANGVDYLLKPFKINDLEKAVQKALAQVKTEQDARLKELSTAFKLNEVNQLYNEQRFSNLIEEEKLSLKALSSFLSELGLDPKALYAATFLPRNREHVIKQYYARDEQLFNFAAKNIIQELVSPIGPSYVIHYEAFIILLMNSRMLPEDIEQAVLSIQKAWQRILRLSSFVGFQRQQIDASGLIQALSEERSMILSCNILNESISRKPASHSNAVQFFIDKEFVILEALRTKNKDYLSELIAEFTEDLSSKQVVSLREMQHYTVEINLLLMRMYTQLKDERLHETMPLWLSQLDEWSMKLSQIFYDIIDKIDYNKVVLQTSNPILAVRNFINDHMKEDITLASLADRFHISPQYLAKRFKEEYQTTVMNYLTQLRMEKACSLLTHTDLSIQQIAAESGFEELNYFSKVFRKHVGLSPSSYRKKNKA</sequence>
<dbReference type="PANTHER" id="PTHR43280">
    <property type="entry name" value="ARAC-FAMILY TRANSCRIPTIONAL REGULATOR"/>
    <property type="match status" value="1"/>
</dbReference>
<dbReference type="SUPFAM" id="SSF46689">
    <property type="entry name" value="Homeodomain-like"/>
    <property type="match status" value="2"/>
</dbReference>
<gene>
    <name evidence="7" type="ORF">ACFP56_13930</name>
</gene>
<dbReference type="SMART" id="SM00448">
    <property type="entry name" value="REC"/>
    <property type="match status" value="1"/>
</dbReference>
<dbReference type="InterPro" id="IPR011006">
    <property type="entry name" value="CheY-like_superfamily"/>
</dbReference>
<dbReference type="SUPFAM" id="SSF52172">
    <property type="entry name" value="CheY-like"/>
    <property type="match status" value="1"/>
</dbReference>
<dbReference type="Pfam" id="PF12833">
    <property type="entry name" value="HTH_18"/>
    <property type="match status" value="1"/>
</dbReference>
<evidence type="ECO:0000256" key="3">
    <source>
        <dbReference type="ARBA" id="ARBA00023163"/>
    </source>
</evidence>
<dbReference type="PRINTS" id="PR00032">
    <property type="entry name" value="HTHARAC"/>
</dbReference>
<name>A0ABW1V7H2_9BACL</name>
<feature type="domain" description="HTH araC/xylS-type" evidence="5">
    <location>
        <begin position="419"/>
        <end position="517"/>
    </location>
</feature>
<evidence type="ECO:0000259" key="6">
    <source>
        <dbReference type="PROSITE" id="PS50110"/>
    </source>
</evidence>
<keyword evidence="8" id="KW-1185">Reference proteome</keyword>
<dbReference type="CDD" id="cd17536">
    <property type="entry name" value="REC_YesN-like"/>
    <property type="match status" value="1"/>
</dbReference>
<protein>
    <submittedName>
        <fullName evidence="7">Helix-turn-helix domain-containing protein</fullName>
    </submittedName>
</protein>
<evidence type="ECO:0000259" key="5">
    <source>
        <dbReference type="PROSITE" id="PS01124"/>
    </source>
</evidence>
<dbReference type="Proteomes" id="UP001596233">
    <property type="component" value="Unassembled WGS sequence"/>
</dbReference>
<dbReference type="PROSITE" id="PS00041">
    <property type="entry name" value="HTH_ARAC_FAMILY_1"/>
    <property type="match status" value="1"/>
</dbReference>
<reference evidence="8" key="1">
    <citation type="journal article" date="2019" name="Int. J. Syst. Evol. Microbiol.">
        <title>The Global Catalogue of Microorganisms (GCM) 10K type strain sequencing project: providing services to taxonomists for standard genome sequencing and annotation.</title>
        <authorList>
            <consortium name="The Broad Institute Genomics Platform"/>
            <consortium name="The Broad Institute Genome Sequencing Center for Infectious Disease"/>
            <person name="Wu L."/>
            <person name="Ma J."/>
        </authorList>
    </citation>
    <scope>NUCLEOTIDE SEQUENCE [LARGE SCALE GENOMIC DNA]</scope>
    <source>
        <strain evidence="8">PCU 280</strain>
    </source>
</reference>
<evidence type="ECO:0000256" key="4">
    <source>
        <dbReference type="PROSITE-ProRule" id="PRU00169"/>
    </source>
</evidence>
<dbReference type="EMBL" id="JBHSTE010000004">
    <property type="protein sequence ID" value="MFC6333722.1"/>
    <property type="molecule type" value="Genomic_DNA"/>
</dbReference>
<proteinExistence type="predicted"/>
<dbReference type="InterPro" id="IPR018062">
    <property type="entry name" value="HTH_AraC-typ_CS"/>
</dbReference>
<dbReference type="PANTHER" id="PTHR43280:SF2">
    <property type="entry name" value="HTH-TYPE TRANSCRIPTIONAL REGULATOR EXSA"/>
    <property type="match status" value="1"/>
</dbReference>
<dbReference type="InterPro" id="IPR018060">
    <property type="entry name" value="HTH_AraC"/>
</dbReference>
<keyword evidence="2" id="KW-0238">DNA-binding</keyword>
<dbReference type="SMART" id="SM00342">
    <property type="entry name" value="HTH_ARAC"/>
    <property type="match status" value="1"/>
</dbReference>
<evidence type="ECO:0000313" key="7">
    <source>
        <dbReference type="EMBL" id="MFC6333722.1"/>
    </source>
</evidence>
<dbReference type="InterPro" id="IPR001789">
    <property type="entry name" value="Sig_transdc_resp-reg_receiver"/>
</dbReference>
<keyword evidence="1" id="KW-0805">Transcription regulation</keyword>
<organism evidence="7 8">
    <name type="scientific">Paenibacillus septentrionalis</name>
    <dbReference type="NCBI Taxonomy" id="429342"/>
    <lineage>
        <taxon>Bacteria</taxon>
        <taxon>Bacillati</taxon>
        <taxon>Bacillota</taxon>
        <taxon>Bacilli</taxon>
        <taxon>Bacillales</taxon>
        <taxon>Paenibacillaceae</taxon>
        <taxon>Paenibacillus</taxon>
    </lineage>
</organism>
<evidence type="ECO:0000313" key="8">
    <source>
        <dbReference type="Proteomes" id="UP001596233"/>
    </source>
</evidence>
<dbReference type="PROSITE" id="PS01124">
    <property type="entry name" value="HTH_ARAC_FAMILY_2"/>
    <property type="match status" value="1"/>
</dbReference>
<dbReference type="InterPro" id="IPR020449">
    <property type="entry name" value="Tscrpt_reg_AraC-type_HTH"/>
</dbReference>
<dbReference type="Gene3D" id="1.10.10.60">
    <property type="entry name" value="Homeodomain-like"/>
    <property type="match status" value="2"/>
</dbReference>
<evidence type="ECO:0000256" key="2">
    <source>
        <dbReference type="ARBA" id="ARBA00023125"/>
    </source>
</evidence>
<dbReference type="InterPro" id="IPR009057">
    <property type="entry name" value="Homeodomain-like_sf"/>
</dbReference>
<keyword evidence="4" id="KW-0597">Phosphoprotein</keyword>
<accession>A0ABW1V7H2</accession>
<dbReference type="Gene3D" id="3.40.50.2300">
    <property type="match status" value="1"/>
</dbReference>
<feature type="domain" description="Response regulatory" evidence="6">
    <location>
        <begin position="2"/>
        <end position="119"/>
    </location>
</feature>
<feature type="modified residue" description="4-aspartylphosphate" evidence="4">
    <location>
        <position position="54"/>
    </location>
</feature>
<dbReference type="PROSITE" id="PS50110">
    <property type="entry name" value="RESPONSE_REGULATORY"/>
    <property type="match status" value="1"/>
</dbReference>
<evidence type="ECO:0000256" key="1">
    <source>
        <dbReference type="ARBA" id="ARBA00023015"/>
    </source>
</evidence>
<dbReference type="RefSeq" id="WP_379235482.1">
    <property type="nucleotide sequence ID" value="NZ_JBHSTE010000004.1"/>
</dbReference>
<comment type="caution">
    <text evidence="7">The sequence shown here is derived from an EMBL/GenBank/DDBJ whole genome shotgun (WGS) entry which is preliminary data.</text>
</comment>
<keyword evidence="3" id="KW-0804">Transcription</keyword>